<organism evidence="1 2">
    <name type="scientific">Chryseobacterium potabilaquae</name>
    <dbReference type="NCBI Taxonomy" id="2675057"/>
    <lineage>
        <taxon>Bacteria</taxon>
        <taxon>Pseudomonadati</taxon>
        <taxon>Bacteroidota</taxon>
        <taxon>Flavobacteriia</taxon>
        <taxon>Flavobacteriales</taxon>
        <taxon>Weeksellaceae</taxon>
        <taxon>Chryseobacterium group</taxon>
        <taxon>Chryseobacterium</taxon>
    </lineage>
</organism>
<dbReference type="EMBL" id="CACVBR010000029">
    <property type="protein sequence ID" value="CAA7196699.1"/>
    <property type="molecule type" value="Genomic_DNA"/>
</dbReference>
<evidence type="ECO:0000313" key="1">
    <source>
        <dbReference type="EMBL" id="CAA7196699.1"/>
    </source>
</evidence>
<gene>
    <name evidence="1" type="ORF">CHRY9293_02775</name>
</gene>
<keyword evidence="2" id="KW-1185">Reference proteome</keyword>
<evidence type="ECO:0000313" key="2">
    <source>
        <dbReference type="Proteomes" id="UP000445144"/>
    </source>
</evidence>
<reference evidence="1 2" key="1">
    <citation type="submission" date="2020-01" db="EMBL/GenBank/DDBJ databases">
        <authorList>
            <person name="Rodrigo-Torres L."/>
            <person name="Arahal R. D."/>
            <person name="Lucena T."/>
        </authorList>
    </citation>
    <scope>NUCLEOTIDE SEQUENCE [LARGE SCALE GENOMIC DNA]</scope>
    <source>
        <strain evidence="1 2">CECT 9293</strain>
    </source>
</reference>
<protein>
    <submittedName>
        <fullName evidence="1">Uncharacterized protein</fullName>
    </submittedName>
</protein>
<proteinExistence type="predicted"/>
<dbReference type="Proteomes" id="UP000445144">
    <property type="component" value="Unassembled WGS sequence"/>
</dbReference>
<name>A0A6N4XDN0_9FLAO</name>
<sequence>MKVLKQVLGIDVAKDDSGKFRKIAGRFEY</sequence>
<dbReference type="AlphaFoldDB" id="A0A6N4XDN0"/>
<accession>A0A6N4XDN0</accession>